<sequence length="362" mass="41634">MHCFSWFPPHLLHLLIARFDVQTYAFLAQTLLEKYTGTLWRFIPLFLIVVSMYADVLGKVADIFPIILHITPSLLRVMFISDDVPLKKEVQTPLLGGSTSQRSSMCLLTPSRGSGMSRRRDRVKPRTAFITEHFVWFVLMCIVLDSSVVRWLYVVLFLTCILNYAAKKPRLSFVLVAVYTAVSQIWFPSYGPWERPIDSLFHSTYLYYTYMIYSVAFSATLLANDARIFHSWRRSMVCKVLALPSQVEKRIPSDIVATVSTLTQRVQDYFYFLGFDLVLNLYLWLSLTMCEWYLGVSCAGIICTFFAIVAVLGELFEKRRREAFQDCLALLFVYLAFSLAVYNFAPENSFPLLESAMVSAKV</sequence>
<feature type="transmembrane region" description="Helical" evidence="1">
    <location>
        <begin position="173"/>
        <end position="193"/>
    </location>
</feature>
<feature type="transmembrane region" description="Helical" evidence="1">
    <location>
        <begin position="293"/>
        <end position="316"/>
    </location>
</feature>
<evidence type="ECO:0000256" key="1">
    <source>
        <dbReference type="SAM" id="Phobius"/>
    </source>
</evidence>
<accession>F9WRZ1</accession>
<organism evidence="2 3">
    <name type="scientific">Trypanosoma vivax (strain Y486)</name>
    <dbReference type="NCBI Taxonomy" id="1055687"/>
    <lineage>
        <taxon>Eukaryota</taxon>
        <taxon>Discoba</taxon>
        <taxon>Euglenozoa</taxon>
        <taxon>Kinetoplastea</taxon>
        <taxon>Metakinetoplastina</taxon>
        <taxon>Trypanosomatida</taxon>
        <taxon>Trypanosomatidae</taxon>
        <taxon>Trypanosoma</taxon>
        <taxon>Duttonella</taxon>
    </lineage>
</organism>
<evidence type="ECO:0000313" key="3">
    <source>
        <dbReference type="Proteomes" id="UP000009027"/>
    </source>
</evidence>
<dbReference type="Proteomes" id="UP000009027">
    <property type="component" value="Unassembled WGS sequence"/>
</dbReference>
<name>F9WRZ1_TRYVY</name>
<evidence type="ECO:0000313" key="2">
    <source>
        <dbReference type="EMBL" id="CCD20327.1"/>
    </source>
</evidence>
<reference evidence="2 3" key="1">
    <citation type="journal article" date="2012" name="Proc. Natl. Acad. Sci. U.S.A.">
        <title>Antigenic diversity is generated by distinct evolutionary mechanisms in African trypanosome species.</title>
        <authorList>
            <person name="Jackson A.P."/>
            <person name="Berry A."/>
            <person name="Aslett M."/>
            <person name="Allison H.C."/>
            <person name="Burton P."/>
            <person name="Vavrova-Anderson J."/>
            <person name="Brown R."/>
            <person name="Browne H."/>
            <person name="Corton N."/>
            <person name="Hauser H."/>
            <person name="Gamble J."/>
            <person name="Gilderthorp R."/>
            <person name="Marcello L."/>
            <person name="McQuillan J."/>
            <person name="Otto T.D."/>
            <person name="Quail M.A."/>
            <person name="Sanders M.J."/>
            <person name="van Tonder A."/>
            <person name="Ginger M.L."/>
            <person name="Field M.C."/>
            <person name="Barry J.D."/>
            <person name="Hertz-Fowler C."/>
            <person name="Berriman M."/>
        </authorList>
    </citation>
    <scope>NUCLEOTIDE SEQUENCE</scope>
    <source>
        <strain evidence="2 3">Y486</strain>
    </source>
</reference>
<feature type="transmembrane region" description="Helical" evidence="1">
    <location>
        <begin position="269"/>
        <end position="287"/>
    </location>
</feature>
<keyword evidence="3" id="KW-1185">Reference proteome</keyword>
<keyword evidence="1" id="KW-0812">Transmembrane</keyword>
<feature type="non-terminal residue" evidence="2">
    <location>
        <position position="362"/>
    </location>
</feature>
<keyword evidence="1" id="KW-0472">Membrane</keyword>
<feature type="transmembrane region" description="Helical" evidence="1">
    <location>
        <begin position="328"/>
        <end position="345"/>
    </location>
</feature>
<dbReference type="EMBL" id="CAEX01005286">
    <property type="protein sequence ID" value="CCD20327.1"/>
    <property type="molecule type" value="Genomic_DNA"/>
</dbReference>
<gene>
    <name evidence="2" type="ORF">TvY486_0031150</name>
</gene>
<dbReference type="AlphaFoldDB" id="F9WRZ1"/>
<protein>
    <submittedName>
        <fullName evidence="2">Uncharacterized protein</fullName>
    </submittedName>
</protein>
<keyword evidence="1" id="KW-1133">Transmembrane helix</keyword>
<feature type="transmembrane region" description="Helical" evidence="1">
    <location>
        <begin position="205"/>
        <end position="224"/>
    </location>
</feature>
<proteinExistence type="predicted"/>